<evidence type="ECO:0000256" key="6">
    <source>
        <dbReference type="SAM" id="Phobius"/>
    </source>
</evidence>
<gene>
    <name evidence="7" type="ORF">OO014_00585</name>
</gene>
<keyword evidence="4 6" id="KW-1133">Transmembrane helix</keyword>
<keyword evidence="2" id="KW-1003">Cell membrane</keyword>
<protein>
    <submittedName>
        <fullName evidence="7">YihY/virulence factor BrkB family protein</fullName>
    </submittedName>
</protein>
<dbReference type="EMBL" id="JAPFQL010000001">
    <property type="protein sequence ID" value="MDC5695736.1"/>
    <property type="molecule type" value="Genomic_DNA"/>
</dbReference>
<keyword evidence="5 6" id="KW-0472">Membrane</keyword>
<keyword evidence="8" id="KW-1185">Reference proteome</keyword>
<feature type="transmembrane region" description="Helical" evidence="6">
    <location>
        <begin position="194"/>
        <end position="215"/>
    </location>
</feature>
<dbReference type="RefSeq" id="WP_272460278.1">
    <property type="nucleotide sequence ID" value="NZ_JAPFQL010000001.1"/>
</dbReference>
<feature type="transmembrane region" description="Helical" evidence="6">
    <location>
        <begin position="266"/>
        <end position="285"/>
    </location>
</feature>
<name>A0ABT5GBV1_9MICO</name>
<dbReference type="PANTHER" id="PTHR30213:SF0">
    <property type="entry name" value="UPF0761 MEMBRANE PROTEIN YIHY"/>
    <property type="match status" value="1"/>
</dbReference>
<feature type="transmembrane region" description="Helical" evidence="6">
    <location>
        <begin position="113"/>
        <end position="133"/>
    </location>
</feature>
<evidence type="ECO:0000256" key="2">
    <source>
        <dbReference type="ARBA" id="ARBA00022475"/>
    </source>
</evidence>
<feature type="transmembrane region" description="Helical" evidence="6">
    <location>
        <begin position="153"/>
        <end position="174"/>
    </location>
</feature>
<feature type="transmembrane region" description="Helical" evidence="6">
    <location>
        <begin position="227"/>
        <end position="246"/>
    </location>
</feature>
<dbReference type="InterPro" id="IPR017039">
    <property type="entry name" value="Virul_fac_BrkB"/>
</dbReference>
<evidence type="ECO:0000256" key="4">
    <source>
        <dbReference type="ARBA" id="ARBA00022989"/>
    </source>
</evidence>
<comment type="caution">
    <text evidence="7">The sequence shown here is derived from an EMBL/GenBank/DDBJ whole genome shotgun (WGS) entry which is preliminary data.</text>
</comment>
<keyword evidence="3 6" id="KW-0812">Transmembrane</keyword>
<comment type="subcellular location">
    <subcellularLocation>
        <location evidence="1">Cell membrane</location>
        <topology evidence="1">Multi-pass membrane protein</topology>
    </subcellularLocation>
</comment>
<sequence length="367" mass="39779">MTVKALVRRTLERIPGAVPLARLTLETIRVCLSYRVTGLAAEGGFFLLLSLPPFVLGLFGGVGYLGNILGPDVVQQLLEVVTDYASGFLTQASIEELLLPTVRDVLQDGRPDLISVGFLFALWSGSRALNVFVDTISIMYGQGDGRGILRQRFLTFGLYTLGIVVAVVLLPLVLLGPAIIEGWLPERLKVLTLAYWPLVLVLSLALLTTLFHIATPRRASWWRNVPGSLLALAIWLLASLVVRSALEASLGGSSIYGPLSTPIVLLIWLYVLAIAILIGAGLNAATRVLWPVELRDGAGTKLANWAGGLFSRRLAARPPAQVDPIAGDRRSRDQQFTKRERSHLAEAIDRELSEGVARPRQGGEPKG</sequence>
<feature type="transmembrane region" description="Helical" evidence="6">
    <location>
        <begin position="45"/>
        <end position="65"/>
    </location>
</feature>
<organism evidence="7 8">
    <name type="scientific">Intrasporangium calvum</name>
    <dbReference type="NCBI Taxonomy" id="53358"/>
    <lineage>
        <taxon>Bacteria</taxon>
        <taxon>Bacillati</taxon>
        <taxon>Actinomycetota</taxon>
        <taxon>Actinomycetes</taxon>
        <taxon>Micrococcales</taxon>
        <taxon>Intrasporangiaceae</taxon>
        <taxon>Intrasporangium</taxon>
    </lineage>
</organism>
<evidence type="ECO:0000313" key="7">
    <source>
        <dbReference type="EMBL" id="MDC5695736.1"/>
    </source>
</evidence>
<dbReference type="Proteomes" id="UP001150259">
    <property type="component" value="Unassembled WGS sequence"/>
</dbReference>
<reference evidence="7 8" key="1">
    <citation type="submission" date="2022-11" db="EMBL/GenBank/DDBJ databases">
        <title>Anaerobic phenanthrene biodegradation by a DNRA strain PheN6.</title>
        <authorList>
            <person name="Zhang Z."/>
        </authorList>
    </citation>
    <scope>NUCLEOTIDE SEQUENCE [LARGE SCALE GENOMIC DNA]</scope>
    <source>
        <strain evidence="7 8">PheN6</strain>
    </source>
</reference>
<evidence type="ECO:0000313" key="8">
    <source>
        <dbReference type="Proteomes" id="UP001150259"/>
    </source>
</evidence>
<evidence type="ECO:0000256" key="1">
    <source>
        <dbReference type="ARBA" id="ARBA00004651"/>
    </source>
</evidence>
<evidence type="ECO:0000256" key="5">
    <source>
        <dbReference type="ARBA" id="ARBA00023136"/>
    </source>
</evidence>
<dbReference type="Pfam" id="PF03631">
    <property type="entry name" value="Virul_fac_BrkB"/>
    <property type="match status" value="1"/>
</dbReference>
<proteinExistence type="predicted"/>
<accession>A0ABT5GBV1</accession>
<dbReference type="PANTHER" id="PTHR30213">
    <property type="entry name" value="INNER MEMBRANE PROTEIN YHJD"/>
    <property type="match status" value="1"/>
</dbReference>
<evidence type="ECO:0000256" key="3">
    <source>
        <dbReference type="ARBA" id="ARBA00022692"/>
    </source>
</evidence>